<dbReference type="Pfam" id="PF12698">
    <property type="entry name" value="ABC2_membrane_3"/>
    <property type="match status" value="1"/>
</dbReference>
<feature type="transmembrane region" description="Helical" evidence="10">
    <location>
        <begin position="311"/>
        <end position="332"/>
    </location>
</feature>
<dbReference type="InterPro" id="IPR013525">
    <property type="entry name" value="ABC2_TM"/>
</dbReference>
<dbReference type="PROSITE" id="PS00211">
    <property type="entry name" value="ABC_TRANSPORTER_1"/>
    <property type="match status" value="1"/>
</dbReference>
<evidence type="ECO:0000256" key="3">
    <source>
        <dbReference type="ARBA" id="ARBA00022448"/>
    </source>
</evidence>
<dbReference type="InterPro" id="IPR017871">
    <property type="entry name" value="ABC_transporter-like_CS"/>
</dbReference>
<dbReference type="SMART" id="SM00382">
    <property type="entry name" value="AAA"/>
    <property type="match status" value="2"/>
</dbReference>
<evidence type="ECO:0000256" key="5">
    <source>
        <dbReference type="ARBA" id="ARBA00022737"/>
    </source>
</evidence>
<evidence type="ECO:0000313" key="13">
    <source>
        <dbReference type="Proteomes" id="UP000287033"/>
    </source>
</evidence>
<dbReference type="FunFam" id="3.40.50.300:FF:000436">
    <property type="entry name" value="ATP binding cassette subfamily A member 9"/>
    <property type="match status" value="1"/>
</dbReference>
<dbReference type="GO" id="GO:0005886">
    <property type="term" value="C:plasma membrane"/>
    <property type="evidence" value="ECO:0007669"/>
    <property type="project" value="UniProtKB-ARBA"/>
</dbReference>
<keyword evidence="13" id="KW-1185">Reference proteome</keyword>
<feature type="transmembrane region" description="Helical" evidence="10">
    <location>
        <begin position="241"/>
        <end position="263"/>
    </location>
</feature>
<organism evidence="12 13">
    <name type="scientific">Chiloscyllium punctatum</name>
    <name type="common">Brownbanded bambooshark</name>
    <name type="synonym">Hemiscyllium punctatum</name>
    <dbReference type="NCBI Taxonomy" id="137246"/>
    <lineage>
        <taxon>Eukaryota</taxon>
        <taxon>Metazoa</taxon>
        <taxon>Chordata</taxon>
        <taxon>Craniata</taxon>
        <taxon>Vertebrata</taxon>
        <taxon>Chondrichthyes</taxon>
        <taxon>Elasmobranchii</taxon>
        <taxon>Galeomorphii</taxon>
        <taxon>Galeoidea</taxon>
        <taxon>Orectolobiformes</taxon>
        <taxon>Hemiscylliidae</taxon>
        <taxon>Chiloscyllium</taxon>
    </lineage>
</organism>
<dbReference type="Gene3D" id="3.40.50.300">
    <property type="entry name" value="P-loop containing nucleotide triphosphate hydrolases"/>
    <property type="match status" value="2"/>
</dbReference>
<dbReference type="Pfam" id="PF23321">
    <property type="entry name" value="R1_ABCA1"/>
    <property type="match status" value="1"/>
</dbReference>
<evidence type="ECO:0000256" key="6">
    <source>
        <dbReference type="ARBA" id="ARBA00022741"/>
    </source>
</evidence>
<dbReference type="InterPro" id="IPR003439">
    <property type="entry name" value="ABC_transporter-like_ATP-bd"/>
</dbReference>
<dbReference type="Proteomes" id="UP000287033">
    <property type="component" value="Unassembled WGS sequence"/>
</dbReference>
<keyword evidence="8 10" id="KW-1133">Transmembrane helix</keyword>
<feature type="transmembrane region" description="Helical" evidence="10">
    <location>
        <begin position="211"/>
        <end position="235"/>
    </location>
</feature>
<protein>
    <recommendedName>
        <fullName evidence="11">ABC transporter domain-containing protein</fullName>
    </recommendedName>
</protein>
<comment type="caution">
    <text evidence="12">The sequence shown here is derived from an EMBL/GenBank/DDBJ whole genome shotgun (WGS) entry which is preliminary data.</text>
</comment>
<keyword evidence="4 10" id="KW-0812">Transmembrane</keyword>
<dbReference type="InterPro" id="IPR027417">
    <property type="entry name" value="P-loop_NTPase"/>
</dbReference>
<evidence type="ECO:0000256" key="2">
    <source>
        <dbReference type="ARBA" id="ARBA00008869"/>
    </source>
</evidence>
<keyword evidence="9 10" id="KW-0472">Membrane</keyword>
<comment type="subcellular location">
    <subcellularLocation>
        <location evidence="1">Membrane</location>
        <topology evidence="1">Multi-pass membrane protein</topology>
    </subcellularLocation>
</comment>
<sequence length="1570" mass="176564">MGGLKRKDAAIWQQTKALLYRNFLIKKRNKDQTLQELLLPLFLVFALVCLSVLVPPQLYLKTLTSEPEELDNFVQLDYRLGYTPVNNHTKEIMAEVGALLEMAPYGFKDEQAMEQACCSHTSRPLLGVSFINSFSYQLRYPYNKVPRTNERIDFIDEKEKKEVKDVMKVMGLYDSAFWLSWGLLYMVLIFILSLLMAVIATQTSLFPRSSVLIVFPLLFLFGISIIPFSFLLTPLFKNQKIAGLVGSLMLMGFGLFSLPTILVRDFPVSAVWGLCVFSPSALAIGIAQVVLLEAIGDGAQPSNLSASPFPLYIPLFMLVLDSFLYLLIAVYLDQVLPGEFGQRQPFFYFLKPSYWFHKQKHYVNIDSISENEFGLGPVFNEVVEAVPAELKGKEAIRLKGVHKLYKGKEKKVEALKGLSFDIYQDQITALLGHSGTGKTTLINILSGLCPLSDGCATVYGYRVSELDEIIQIRKMMGVCPQFDVLFYSLTVKEHLKILAMIKGITAQEIDKEVLNVIKELDMETIMDVRAEKLSGGQKRKLSMGMAILGDPKVLLLDEPTAGMDPCSRQQVWALLKKRKIGRVILLTTHFIDEADILADRKAVISQGQLKCVGSSLFLKSKFGVGYNLRMSVNESCYPDKVTSLVKYHIPNAEFSQLHELDLAYTLPLQDVNKFAGLFEDLDSRTNLGIDSYGVSMTSLDEVFLKLEEESEIDQADYSVFTKDPAPDVIANEEDICIDCIDHQLLTFPETNSAMLTGIALWQHQFRTIAWLRLMNFSRERSALLYIIYIIGLLISIVVMMALLNGTLSRKDVSVELSPELILLHQGQNPQKYTTSLLLKNSTGSNIDKLVHAFEAQSVKVEMFNDSEFTDVAPHNAALNVSLSEEKQYMFTAVFNSTVIHSLPVLINMISNALLISVNGSGGIHTWSKPFHLTITDADFKEKVYMALAVLGLLSAALPGCYTMDNSRDREIKSRSQLRLSGLFPSAYWCGYALVDIPVYFGIVVIMLGCVIAFNSTSMLHTGAVISMMLCLIGWAPAMTLFSYAYSFRFDRMQTSRDFFLISSVIINIISISLIFLVRLILKETAANMLHGALSLFIPPYVITGCLYYTAKVFLDHKDEPSLTVGTYLEWKQNILITIISPYIQCIILLFVLRQLEKIHGGKAIQVDKCCRIFPSKSKFKINTEEPDNEDDDVKEERVRVREALTCQSCEEKPVIVVSNLRKVYTGKTQVCKCFSKQKNKNVVATKNVSFCVRKGEVLGLLGPNGAGKSTTISVLTGDLEPSAGQVLMGDYSTEYLQRESSVESIGYCAQVNPLWPKLTVQEHLEIYAAIKGLSREDAANAIKRIVKALELKEYLQKSTKKVSSGIKRKLCFALCMLGNPQIVLLDEPSTGMDPKSKQFMWRAIRAAFKDRQRGAILTTHYMEEAEALCDRVAIMVSGQLRCIGSIQHLKSKYGGGYTLEIKLKGEMTEAQQISNIHDKIMQIFPQASRQESFVAMLTYKIPKNDVKSLSKAFSKLEEAKHSFDIEEYSFSQSTLEQVFMQFAKEQENNEEDYKTLDTSFRWQQLQQNEC</sequence>
<feature type="transmembrane region" description="Helical" evidence="10">
    <location>
        <begin position="943"/>
        <end position="963"/>
    </location>
</feature>
<feature type="transmembrane region" description="Helical" evidence="10">
    <location>
        <begin position="1134"/>
        <end position="1152"/>
    </location>
</feature>
<reference evidence="12 13" key="1">
    <citation type="journal article" date="2018" name="Nat. Ecol. Evol.">
        <title>Shark genomes provide insights into elasmobranch evolution and the origin of vertebrates.</title>
        <authorList>
            <person name="Hara Y"/>
            <person name="Yamaguchi K"/>
            <person name="Onimaru K"/>
            <person name="Kadota M"/>
            <person name="Koyanagi M"/>
            <person name="Keeley SD"/>
            <person name="Tatsumi K"/>
            <person name="Tanaka K"/>
            <person name="Motone F"/>
            <person name="Kageyama Y"/>
            <person name="Nozu R"/>
            <person name="Adachi N"/>
            <person name="Nishimura O"/>
            <person name="Nakagawa R"/>
            <person name="Tanegashima C"/>
            <person name="Kiyatake I"/>
            <person name="Matsumoto R"/>
            <person name="Murakumo K"/>
            <person name="Nishida K"/>
            <person name="Terakita A"/>
            <person name="Kuratani S"/>
            <person name="Sato K"/>
            <person name="Hyodo S Kuraku.S."/>
        </authorList>
    </citation>
    <scope>NUCLEOTIDE SEQUENCE [LARGE SCALE GENOMIC DNA]</scope>
</reference>
<evidence type="ECO:0000256" key="4">
    <source>
        <dbReference type="ARBA" id="ARBA00022692"/>
    </source>
</evidence>
<feature type="transmembrane region" description="Helical" evidence="10">
    <location>
        <begin position="37"/>
        <end position="60"/>
    </location>
</feature>
<keyword evidence="5" id="KW-0677">Repeat</keyword>
<gene>
    <name evidence="12" type="ORF">chiPu_0016267</name>
</gene>
<dbReference type="Pfam" id="PF00005">
    <property type="entry name" value="ABC_tran"/>
    <property type="match status" value="2"/>
</dbReference>
<dbReference type="InterPro" id="IPR003593">
    <property type="entry name" value="AAA+_ATPase"/>
</dbReference>
<dbReference type="PROSITE" id="PS50893">
    <property type="entry name" value="ABC_TRANSPORTER_2"/>
    <property type="match status" value="2"/>
</dbReference>
<dbReference type="FunFam" id="3.40.50.300:FF:000335">
    <property type="entry name" value="ATP binding cassette subfamily A member 5"/>
    <property type="match status" value="1"/>
</dbReference>
<dbReference type="PANTHER" id="PTHR19229">
    <property type="entry name" value="ATP-BINDING CASSETTE TRANSPORTER SUBFAMILY A ABCA"/>
    <property type="match status" value="1"/>
</dbReference>
<dbReference type="STRING" id="137246.A0A401T569"/>
<evidence type="ECO:0000256" key="8">
    <source>
        <dbReference type="ARBA" id="ARBA00022989"/>
    </source>
</evidence>
<accession>A0A401T569</accession>
<name>A0A401T569_CHIPU</name>
<dbReference type="OrthoDB" id="8061355at2759"/>
<dbReference type="CDD" id="cd03263">
    <property type="entry name" value="ABC_subfamily_A"/>
    <property type="match status" value="2"/>
</dbReference>
<evidence type="ECO:0000256" key="9">
    <source>
        <dbReference type="ARBA" id="ARBA00023136"/>
    </source>
</evidence>
<evidence type="ECO:0000313" key="12">
    <source>
        <dbReference type="EMBL" id="GCC37760.1"/>
    </source>
</evidence>
<keyword evidence="6" id="KW-0547">Nucleotide-binding</keyword>
<evidence type="ECO:0000256" key="10">
    <source>
        <dbReference type="SAM" id="Phobius"/>
    </source>
</evidence>
<dbReference type="PANTHER" id="PTHR19229:SF209">
    <property type="entry name" value="ATP-BINDING CASSETTE SUB-FAMILY A MEMBER 5 ISOFORM X1"/>
    <property type="match status" value="1"/>
</dbReference>
<proteinExistence type="inferred from homology"/>
<feature type="domain" description="ABC transporter" evidence="11">
    <location>
        <begin position="1215"/>
        <end position="1462"/>
    </location>
</feature>
<dbReference type="GO" id="GO:0016887">
    <property type="term" value="F:ATP hydrolysis activity"/>
    <property type="evidence" value="ECO:0007669"/>
    <property type="project" value="InterPro"/>
</dbReference>
<keyword evidence="7" id="KW-0067">ATP-binding</keyword>
<dbReference type="GO" id="GO:0005524">
    <property type="term" value="F:ATP binding"/>
    <property type="evidence" value="ECO:0007669"/>
    <property type="project" value="UniProtKB-KW"/>
</dbReference>
<dbReference type="EMBL" id="BEZZ01001052">
    <property type="protein sequence ID" value="GCC37760.1"/>
    <property type="molecule type" value="Genomic_DNA"/>
</dbReference>
<feature type="transmembrane region" description="Helical" evidence="10">
    <location>
        <begin position="270"/>
        <end position="291"/>
    </location>
</feature>
<feature type="transmembrane region" description="Helical" evidence="10">
    <location>
        <begin position="1093"/>
        <end position="1114"/>
    </location>
</feature>
<dbReference type="OMA" id="MNPLWPD"/>
<dbReference type="GO" id="GO:0005319">
    <property type="term" value="F:lipid transporter activity"/>
    <property type="evidence" value="ECO:0007669"/>
    <property type="project" value="TreeGrafter"/>
</dbReference>
<comment type="similarity">
    <text evidence="2">Belongs to the ABC transporter superfamily. ABCA family.</text>
</comment>
<dbReference type="GO" id="GO:0140359">
    <property type="term" value="F:ABC-type transporter activity"/>
    <property type="evidence" value="ECO:0007669"/>
    <property type="project" value="InterPro"/>
</dbReference>
<feature type="transmembrane region" description="Helical" evidence="10">
    <location>
        <begin position="1023"/>
        <end position="1046"/>
    </location>
</feature>
<evidence type="ECO:0000256" key="1">
    <source>
        <dbReference type="ARBA" id="ARBA00004141"/>
    </source>
</evidence>
<feature type="domain" description="ABC transporter" evidence="11">
    <location>
        <begin position="396"/>
        <end position="631"/>
    </location>
</feature>
<evidence type="ECO:0000259" key="11">
    <source>
        <dbReference type="PROSITE" id="PS50893"/>
    </source>
</evidence>
<dbReference type="SUPFAM" id="SSF52540">
    <property type="entry name" value="P-loop containing nucleoside triphosphate hydrolases"/>
    <property type="match status" value="2"/>
</dbReference>
<feature type="transmembrane region" description="Helical" evidence="10">
    <location>
        <begin position="782"/>
        <end position="803"/>
    </location>
</feature>
<evidence type="ECO:0000256" key="7">
    <source>
        <dbReference type="ARBA" id="ARBA00022840"/>
    </source>
</evidence>
<dbReference type="InterPro" id="IPR056264">
    <property type="entry name" value="R2_ABCA1-4-like"/>
</dbReference>
<feature type="transmembrane region" description="Helical" evidence="10">
    <location>
        <begin position="1058"/>
        <end position="1081"/>
    </location>
</feature>
<dbReference type="InterPro" id="IPR026082">
    <property type="entry name" value="ABCA"/>
</dbReference>
<keyword evidence="3" id="KW-0813">Transport</keyword>
<feature type="transmembrane region" description="Helical" evidence="10">
    <location>
        <begin position="176"/>
        <end position="199"/>
    </location>
</feature>